<sequence>MAMLESKLHSSLRNLPRSKASLSVATTAANATHPLNRVIQIYKVAGILHAEEKDCIVLLLALSHHQRLESNNRVSSGKAEEAFLVVTKAKMAPLKLAPQRVQPTPTDSAEERKQRPKGSWPASEQASAVAFPFYEHFGVPDAGALIVVIIDSEPTSSSDTWKPKSFRRVAAAVLVLVLTR</sequence>
<reference evidence="2" key="1">
    <citation type="submission" date="2019-09" db="EMBL/GenBank/DDBJ databases">
        <title>Draft genome information of white flower Hibiscus syriacus.</title>
        <authorList>
            <person name="Kim Y.-M."/>
        </authorList>
    </citation>
    <scope>NUCLEOTIDE SEQUENCE [LARGE SCALE GENOMIC DNA]</scope>
    <source>
        <strain evidence="2">YM2019G1</strain>
    </source>
</reference>
<evidence type="ECO:0000313" key="3">
    <source>
        <dbReference type="Proteomes" id="UP000436088"/>
    </source>
</evidence>
<evidence type="ECO:0000313" key="2">
    <source>
        <dbReference type="EMBL" id="KAE8688013.1"/>
    </source>
</evidence>
<feature type="region of interest" description="Disordered" evidence="1">
    <location>
        <begin position="96"/>
        <end position="122"/>
    </location>
</feature>
<comment type="caution">
    <text evidence="2">The sequence shown here is derived from an EMBL/GenBank/DDBJ whole genome shotgun (WGS) entry which is preliminary data.</text>
</comment>
<dbReference type="AlphaFoldDB" id="A0A6A2Z8S5"/>
<dbReference type="Gene3D" id="1.25.40.570">
    <property type="match status" value="1"/>
</dbReference>
<protein>
    <submittedName>
        <fullName evidence="2">Uncharacterized protein</fullName>
    </submittedName>
</protein>
<dbReference type="EMBL" id="VEPZ02001198">
    <property type="protein sequence ID" value="KAE8688013.1"/>
    <property type="molecule type" value="Genomic_DNA"/>
</dbReference>
<dbReference type="Proteomes" id="UP000436088">
    <property type="component" value="Unassembled WGS sequence"/>
</dbReference>
<gene>
    <name evidence="2" type="ORF">F3Y22_tig00111005pilonHSYRG00156</name>
</gene>
<name>A0A6A2Z8S5_HIBSY</name>
<accession>A0A6A2Z8S5</accession>
<organism evidence="2 3">
    <name type="scientific">Hibiscus syriacus</name>
    <name type="common">Rose of Sharon</name>
    <dbReference type="NCBI Taxonomy" id="106335"/>
    <lineage>
        <taxon>Eukaryota</taxon>
        <taxon>Viridiplantae</taxon>
        <taxon>Streptophyta</taxon>
        <taxon>Embryophyta</taxon>
        <taxon>Tracheophyta</taxon>
        <taxon>Spermatophyta</taxon>
        <taxon>Magnoliopsida</taxon>
        <taxon>eudicotyledons</taxon>
        <taxon>Gunneridae</taxon>
        <taxon>Pentapetalae</taxon>
        <taxon>rosids</taxon>
        <taxon>malvids</taxon>
        <taxon>Malvales</taxon>
        <taxon>Malvaceae</taxon>
        <taxon>Malvoideae</taxon>
        <taxon>Hibiscus</taxon>
    </lineage>
</organism>
<proteinExistence type="predicted"/>
<keyword evidence="3" id="KW-1185">Reference proteome</keyword>
<evidence type="ECO:0000256" key="1">
    <source>
        <dbReference type="SAM" id="MobiDB-lite"/>
    </source>
</evidence>